<dbReference type="InterPro" id="IPR019775">
    <property type="entry name" value="WD40_repeat_CS"/>
</dbReference>
<dbReference type="Pfam" id="PF00400">
    <property type="entry name" value="WD40"/>
    <property type="match status" value="3"/>
</dbReference>
<evidence type="ECO:0000256" key="1">
    <source>
        <dbReference type="ARBA" id="ARBA00004123"/>
    </source>
</evidence>
<dbReference type="PROSITE" id="PS50082">
    <property type="entry name" value="WD_REPEATS_2"/>
    <property type="match status" value="2"/>
</dbReference>
<feature type="repeat" description="WD" evidence="5">
    <location>
        <begin position="240"/>
        <end position="282"/>
    </location>
</feature>
<dbReference type="InterPro" id="IPR036322">
    <property type="entry name" value="WD40_repeat_dom_sf"/>
</dbReference>
<name>A0ABR2K4P9_9EUKA</name>
<evidence type="ECO:0000256" key="5">
    <source>
        <dbReference type="PROSITE-ProRule" id="PRU00221"/>
    </source>
</evidence>
<organism evidence="8 9">
    <name type="scientific">Tritrichomonas musculus</name>
    <dbReference type="NCBI Taxonomy" id="1915356"/>
    <lineage>
        <taxon>Eukaryota</taxon>
        <taxon>Metamonada</taxon>
        <taxon>Parabasalia</taxon>
        <taxon>Tritrichomonadida</taxon>
        <taxon>Tritrichomonadidae</taxon>
        <taxon>Tritrichomonas</taxon>
    </lineage>
</organism>
<dbReference type="InterPro" id="IPR022052">
    <property type="entry name" value="Histone-bd_RBBP4-like_N"/>
</dbReference>
<protein>
    <submittedName>
        <fullName evidence="8">Glutamate-rich WD repeat-containing protein 1</fullName>
    </submittedName>
</protein>
<dbReference type="Pfam" id="PF12265">
    <property type="entry name" value="CAF1C_H4-bd"/>
    <property type="match status" value="1"/>
</dbReference>
<keyword evidence="2 5" id="KW-0853">WD repeat</keyword>
<dbReference type="Proteomes" id="UP001470230">
    <property type="component" value="Unassembled WGS sequence"/>
</dbReference>
<dbReference type="PROSITE" id="PS00678">
    <property type="entry name" value="WD_REPEATS_1"/>
    <property type="match status" value="1"/>
</dbReference>
<dbReference type="PANTHER" id="PTHR45903">
    <property type="entry name" value="GLUTAMATE-RICH WD REPEAT-CONTAINING PROTEIN 1"/>
    <property type="match status" value="1"/>
</dbReference>
<proteinExistence type="predicted"/>
<reference evidence="8 9" key="1">
    <citation type="submission" date="2024-04" db="EMBL/GenBank/DDBJ databases">
        <title>Tritrichomonas musculus Genome.</title>
        <authorList>
            <person name="Alves-Ferreira E."/>
            <person name="Grigg M."/>
            <person name="Lorenzi H."/>
            <person name="Galac M."/>
        </authorList>
    </citation>
    <scope>NUCLEOTIDE SEQUENCE [LARGE SCALE GENOMIC DNA]</scope>
    <source>
        <strain evidence="8 9">EAF2021</strain>
    </source>
</reference>
<evidence type="ECO:0000256" key="3">
    <source>
        <dbReference type="ARBA" id="ARBA00022737"/>
    </source>
</evidence>
<feature type="compositionally biased region" description="Basic and acidic residues" evidence="6">
    <location>
        <begin position="392"/>
        <end position="416"/>
    </location>
</feature>
<evidence type="ECO:0000259" key="7">
    <source>
        <dbReference type="Pfam" id="PF12265"/>
    </source>
</evidence>
<evidence type="ECO:0000256" key="6">
    <source>
        <dbReference type="SAM" id="MobiDB-lite"/>
    </source>
</evidence>
<keyword evidence="9" id="KW-1185">Reference proteome</keyword>
<dbReference type="InterPro" id="IPR001680">
    <property type="entry name" value="WD40_rpt"/>
</dbReference>
<evidence type="ECO:0000256" key="2">
    <source>
        <dbReference type="ARBA" id="ARBA00022574"/>
    </source>
</evidence>
<evidence type="ECO:0000313" key="9">
    <source>
        <dbReference type="Proteomes" id="UP001470230"/>
    </source>
</evidence>
<gene>
    <name evidence="8" type="ORF">M9Y10_041554</name>
</gene>
<feature type="domain" description="Histone-binding protein RBBP4-like N-terminal" evidence="7">
    <location>
        <begin position="11"/>
        <end position="72"/>
    </location>
</feature>
<accession>A0ABR2K4P9</accession>
<dbReference type="Gene3D" id="2.130.10.10">
    <property type="entry name" value="YVTN repeat-like/Quinoprotein amine dehydrogenase"/>
    <property type="match status" value="1"/>
</dbReference>
<feature type="repeat" description="WD" evidence="5">
    <location>
        <begin position="290"/>
        <end position="325"/>
    </location>
</feature>
<dbReference type="SUPFAM" id="SSF50978">
    <property type="entry name" value="WD40 repeat-like"/>
    <property type="match status" value="1"/>
</dbReference>
<dbReference type="SMART" id="SM00320">
    <property type="entry name" value="WD40"/>
    <property type="match status" value="5"/>
</dbReference>
<dbReference type="PANTHER" id="PTHR45903:SF1">
    <property type="entry name" value="GLUTAMATE-RICH WD REPEAT-CONTAINING PROTEIN 1"/>
    <property type="match status" value="1"/>
</dbReference>
<comment type="caution">
    <text evidence="8">The sequence shown here is derived from an EMBL/GenBank/DDBJ whole genome shotgun (WGS) entry which is preliminary data.</text>
</comment>
<evidence type="ECO:0000256" key="4">
    <source>
        <dbReference type="ARBA" id="ARBA00023242"/>
    </source>
</evidence>
<keyword evidence="4" id="KW-0539">Nucleus</keyword>
<keyword evidence="3" id="KW-0677">Repeat</keyword>
<feature type="region of interest" description="Disordered" evidence="6">
    <location>
        <begin position="377"/>
        <end position="416"/>
    </location>
</feature>
<dbReference type="InterPro" id="IPR051972">
    <property type="entry name" value="Glutamate-rich_WD_repeat"/>
</dbReference>
<dbReference type="EMBL" id="JAPFFF010000007">
    <property type="protein sequence ID" value="KAK8886094.1"/>
    <property type="molecule type" value="Genomic_DNA"/>
</dbReference>
<comment type="subcellular location">
    <subcellularLocation>
        <location evidence="1">Nucleus</location>
    </subcellularLocation>
</comment>
<sequence>MDSSDDELAFTNSIYRSYFQMNFEWPCLSFDVLIDDLGANRVHYPHTAYFVSATQAEVAEENQLLVTKISELNCTKFDDEIDDDSKLVDAKVKVCANFHPATANRIRSMPQQSNIVATWSEEAVVLIWDINAAIQASNKETGQGSVELLSECQNDTEGFGLAWSKLSKGVLAVGNNDGKISLWKESGGSFLLLSAFEAHTESIEDIVFSPVDDGVFACCTCGGFIEIWDSRDLLHPAAKFQAYECDCNVIDWNPSNSSAMVSGSDDGVVSVWDFRALKLTPSNPTPSGKIEYHTDSITSIEWNPNDDFEFACASADGRVTIWDLSVEPLDPEEKEDGIPDQLMFEHYHDDPKELHYHRQIPSMIAVIGETFDVFIPDIEGDEGEEPVPPEGVELHPRDEENQKEPQMESSDKDTSE</sequence>
<feature type="compositionally biased region" description="Acidic residues" evidence="6">
    <location>
        <begin position="378"/>
        <end position="387"/>
    </location>
</feature>
<evidence type="ECO:0000313" key="8">
    <source>
        <dbReference type="EMBL" id="KAK8886094.1"/>
    </source>
</evidence>
<dbReference type="InterPro" id="IPR015943">
    <property type="entry name" value="WD40/YVTN_repeat-like_dom_sf"/>
</dbReference>
<dbReference type="PROSITE" id="PS50294">
    <property type="entry name" value="WD_REPEATS_REGION"/>
    <property type="match status" value="2"/>
</dbReference>